<feature type="region of interest" description="Disordered" evidence="1">
    <location>
        <begin position="29"/>
        <end position="63"/>
    </location>
</feature>
<dbReference type="EMBL" id="CP062983">
    <property type="protein sequence ID" value="QPC83439.1"/>
    <property type="molecule type" value="Genomic_DNA"/>
</dbReference>
<feature type="compositionally biased region" description="Acidic residues" evidence="1">
    <location>
        <begin position="42"/>
        <end position="51"/>
    </location>
</feature>
<feature type="compositionally biased region" description="Basic and acidic residues" evidence="1">
    <location>
        <begin position="1"/>
        <end position="11"/>
    </location>
</feature>
<protein>
    <submittedName>
        <fullName evidence="2">Uncharacterized protein</fullName>
    </submittedName>
</protein>
<organism evidence="2 3">
    <name type="scientific">Phototrophicus methaneseepsis</name>
    <dbReference type="NCBI Taxonomy" id="2710758"/>
    <lineage>
        <taxon>Bacteria</taxon>
        <taxon>Bacillati</taxon>
        <taxon>Chloroflexota</taxon>
        <taxon>Candidatus Thermofontia</taxon>
        <taxon>Phototrophicales</taxon>
        <taxon>Phototrophicaceae</taxon>
        <taxon>Phototrophicus</taxon>
    </lineage>
</organism>
<gene>
    <name evidence="2" type="ORF">G4Y79_03385</name>
</gene>
<keyword evidence="3" id="KW-1185">Reference proteome</keyword>
<evidence type="ECO:0000256" key="1">
    <source>
        <dbReference type="SAM" id="MobiDB-lite"/>
    </source>
</evidence>
<dbReference type="KEGG" id="pmet:G4Y79_03385"/>
<name>A0A7S8EAN9_9CHLR</name>
<dbReference type="RefSeq" id="WP_195171506.1">
    <property type="nucleotide sequence ID" value="NZ_CP062983.1"/>
</dbReference>
<dbReference type="AlphaFoldDB" id="A0A7S8EAN9"/>
<evidence type="ECO:0000313" key="2">
    <source>
        <dbReference type="EMBL" id="QPC83439.1"/>
    </source>
</evidence>
<feature type="region of interest" description="Disordered" evidence="1">
    <location>
        <begin position="1"/>
        <end position="20"/>
    </location>
</feature>
<accession>A0A7S8EAN9</accession>
<proteinExistence type="predicted"/>
<reference evidence="2 3" key="1">
    <citation type="submission" date="2020-02" db="EMBL/GenBank/DDBJ databases">
        <authorList>
            <person name="Zheng R.K."/>
            <person name="Sun C.M."/>
        </authorList>
    </citation>
    <scope>NUCLEOTIDE SEQUENCE [LARGE SCALE GENOMIC DNA]</scope>
    <source>
        <strain evidence="3">rifampicinis</strain>
    </source>
</reference>
<sequence>MWTPKDKHTDGDLYDADADEPEVIYKDGSFREVDELPSQAEGDLETIEEDLEQKGLDTPDDEE</sequence>
<dbReference type="Proteomes" id="UP000594468">
    <property type="component" value="Chromosome"/>
</dbReference>
<evidence type="ECO:0000313" key="3">
    <source>
        <dbReference type="Proteomes" id="UP000594468"/>
    </source>
</evidence>